<dbReference type="PANTHER" id="PTHR11440">
    <property type="entry name" value="LECITHIN-CHOLESTEROL ACYLTRANSFERASE-RELATED"/>
    <property type="match status" value="1"/>
</dbReference>
<evidence type="ECO:0000256" key="2">
    <source>
        <dbReference type="SAM" id="MobiDB-lite"/>
    </source>
</evidence>
<comment type="similarity">
    <text evidence="1">Belongs to the GPI inositol-deacylase family.</text>
</comment>
<keyword evidence="5" id="KW-1185">Reference proteome</keyword>
<dbReference type="Proteomes" id="UP000886653">
    <property type="component" value="Unassembled WGS sequence"/>
</dbReference>
<dbReference type="GO" id="GO:0015031">
    <property type="term" value="P:protein transport"/>
    <property type="evidence" value="ECO:0007669"/>
    <property type="project" value="UniProtKB-KW"/>
</dbReference>
<dbReference type="Gene3D" id="3.40.50.1820">
    <property type="entry name" value="alpha/beta hydrolase"/>
    <property type="match status" value="1"/>
</dbReference>
<comment type="subcellular location">
    <subcellularLocation>
        <location evidence="1">Endoplasmic reticulum membrane</location>
    </subcellularLocation>
</comment>
<dbReference type="GO" id="GO:0016788">
    <property type="term" value="F:hydrolase activity, acting on ester bonds"/>
    <property type="evidence" value="ECO:0007669"/>
    <property type="project" value="InterPro"/>
</dbReference>
<keyword evidence="1" id="KW-0472">Membrane</keyword>
<evidence type="ECO:0000313" key="4">
    <source>
        <dbReference type="EMBL" id="KAG0149609.1"/>
    </source>
</evidence>
<dbReference type="OrthoDB" id="5592486at2759"/>
<accession>A0A9P6NPC8</accession>
<sequence length="317" mass="35197">MFSSWWTIGASTQTTNETVQPESVSKDDSQTEELLTTPRPQDNGRWRSFKKPRHPLVLCHGLFGFDLIGPEALPSLRISYWKGVKEALEEQGVEVLVARVPASASIEERARILAQFIEEKLPGREVNLIGHSMGGLDSRFLITHLKPTSFKVVSLTTIATPHRGSSFADYVVLDLVGRKNLPKLLALIERLGIPGGGKAFEELTLEKMARFNAETPDEGSVAYFSYGAAFLPGFTDLFRLPWGVIYDREGPNDGMVSVSSATWGKYRGTLENVNHMDLVGWTGRLRYAFAEWTGKKIAFEPVSFFLEVAESLADEGL</sequence>
<keyword evidence="1" id="KW-0653">Protein transport</keyword>
<dbReference type="SUPFAM" id="SSF53474">
    <property type="entry name" value="alpha/beta-Hydrolases"/>
    <property type="match status" value="1"/>
</dbReference>
<comment type="function">
    <text evidence="1">Involved in inositol deacylation of GPI-anchored proteins which plays important roles in the quality control and ER-associated degradation of GPI-anchored proteins.</text>
</comment>
<dbReference type="InterPro" id="IPR029058">
    <property type="entry name" value="AB_hydrolase_fold"/>
</dbReference>
<reference evidence="4" key="1">
    <citation type="submission" date="2013-11" db="EMBL/GenBank/DDBJ databases">
        <title>Genome sequence of the fusiform rust pathogen reveals effectors for host alternation and coevolution with pine.</title>
        <authorList>
            <consortium name="DOE Joint Genome Institute"/>
            <person name="Smith K."/>
            <person name="Pendleton A."/>
            <person name="Kubisiak T."/>
            <person name="Anderson C."/>
            <person name="Salamov A."/>
            <person name="Aerts A."/>
            <person name="Riley R."/>
            <person name="Clum A."/>
            <person name="Lindquist E."/>
            <person name="Ence D."/>
            <person name="Campbell M."/>
            <person name="Kronenberg Z."/>
            <person name="Feau N."/>
            <person name="Dhillon B."/>
            <person name="Hamelin R."/>
            <person name="Burleigh J."/>
            <person name="Smith J."/>
            <person name="Yandell M."/>
            <person name="Nelson C."/>
            <person name="Grigoriev I."/>
            <person name="Davis J."/>
        </authorList>
    </citation>
    <scope>NUCLEOTIDE SEQUENCE</scope>
    <source>
        <strain evidence="4">G11</strain>
    </source>
</reference>
<name>A0A9P6NPC8_9BASI</name>
<organism evidence="4 5">
    <name type="scientific">Cronartium quercuum f. sp. fusiforme G11</name>
    <dbReference type="NCBI Taxonomy" id="708437"/>
    <lineage>
        <taxon>Eukaryota</taxon>
        <taxon>Fungi</taxon>
        <taxon>Dikarya</taxon>
        <taxon>Basidiomycota</taxon>
        <taxon>Pucciniomycotina</taxon>
        <taxon>Pucciniomycetes</taxon>
        <taxon>Pucciniales</taxon>
        <taxon>Coleosporiaceae</taxon>
        <taxon>Cronartium</taxon>
    </lineage>
</organism>
<protein>
    <recommendedName>
        <fullName evidence="1">GPI inositol-deacylase</fullName>
        <ecNumber evidence="1">3.1.-.-</ecNumber>
    </recommendedName>
</protein>
<evidence type="ECO:0000313" key="5">
    <source>
        <dbReference type="Proteomes" id="UP000886653"/>
    </source>
</evidence>
<evidence type="ECO:0000256" key="1">
    <source>
        <dbReference type="RuleBase" id="RU365011"/>
    </source>
</evidence>
<dbReference type="Pfam" id="PF07819">
    <property type="entry name" value="PGAP1"/>
    <property type="match status" value="1"/>
</dbReference>
<dbReference type="EMBL" id="MU167226">
    <property type="protein sequence ID" value="KAG0149609.1"/>
    <property type="molecule type" value="Genomic_DNA"/>
</dbReference>
<dbReference type="InterPro" id="IPR012908">
    <property type="entry name" value="PGAP1-ab_dom-like"/>
</dbReference>
<feature type="compositionally biased region" description="Polar residues" evidence="2">
    <location>
        <begin position="13"/>
        <end position="23"/>
    </location>
</feature>
<evidence type="ECO:0000259" key="3">
    <source>
        <dbReference type="Pfam" id="PF07819"/>
    </source>
</evidence>
<dbReference type="GO" id="GO:0005789">
    <property type="term" value="C:endoplasmic reticulum membrane"/>
    <property type="evidence" value="ECO:0007669"/>
    <property type="project" value="UniProtKB-SubCell"/>
</dbReference>
<keyword evidence="1" id="KW-0378">Hydrolase</keyword>
<dbReference type="EC" id="3.1.-.-" evidence="1"/>
<proteinExistence type="inferred from homology"/>
<keyword evidence="1" id="KW-0813">Transport</keyword>
<dbReference type="AlphaFoldDB" id="A0A9P6NPC8"/>
<feature type="domain" description="GPI inositol-deacylase PGAP1-like alpha/beta" evidence="3">
    <location>
        <begin position="111"/>
        <end position="167"/>
    </location>
</feature>
<keyword evidence="1" id="KW-0256">Endoplasmic reticulum</keyword>
<comment type="caution">
    <text evidence="4">The sequence shown here is derived from an EMBL/GenBank/DDBJ whole genome shotgun (WGS) entry which is preliminary data.</text>
</comment>
<gene>
    <name evidence="4" type="ORF">CROQUDRAFT_39614</name>
</gene>
<feature type="region of interest" description="Disordered" evidence="2">
    <location>
        <begin position="13"/>
        <end position="47"/>
    </location>
</feature>